<accession>A0A2D2W4A5</accession>
<name>A0A2D2W4A5_9CAUD</name>
<dbReference type="Proteomes" id="UP000240916">
    <property type="component" value="Segment"/>
</dbReference>
<protein>
    <submittedName>
        <fullName evidence="1">Uncharacterized protein</fullName>
    </submittedName>
</protein>
<sequence length="105" mass="12048">MGVMPEKEGEMPKEYIGQEPQEYGSIEVAWGKDSGYVQVSVAGPAGWREPTLWPIIAPMVGGRRESPYDPDKGLDWHVELRYRHEINHLIRVLRRARDQAFGKDE</sequence>
<gene>
    <name evidence="1" type="ORF">SEA_SUPERPHIKIMAN_181</name>
</gene>
<proteinExistence type="predicted"/>
<evidence type="ECO:0000313" key="2">
    <source>
        <dbReference type="Proteomes" id="UP000240916"/>
    </source>
</evidence>
<evidence type="ECO:0000313" key="1">
    <source>
        <dbReference type="EMBL" id="ATS93021.1"/>
    </source>
</evidence>
<organism evidence="1 2">
    <name type="scientific">Mycobacterium phage Superphikiman</name>
    <dbReference type="NCBI Taxonomy" id="2041551"/>
    <lineage>
        <taxon>Viruses</taxon>
        <taxon>Duplodnaviria</taxon>
        <taxon>Heunggongvirae</taxon>
        <taxon>Uroviricota</taxon>
        <taxon>Caudoviricetes</taxon>
        <taxon>Omegavirus</taxon>
        <taxon>Omegavirus courthouse</taxon>
    </lineage>
</organism>
<dbReference type="EMBL" id="MF919534">
    <property type="protein sequence ID" value="ATS93021.1"/>
    <property type="molecule type" value="Genomic_DNA"/>
</dbReference>
<reference evidence="1 2" key="1">
    <citation type="submission" date="2017-09" db="EMBL/GenBank/DDBJ databases">
        <authorList>
            <person name="Pradhan P."/>
            <person name="Aluri L.S."/>
            <person name="Anandarajan D."/>
            <person name="Beiriger J.C."/>
            <person name="Bethamcharla R."/>
            <person name="Betini N."/>
            <person name="Bhatt S.D."/>
            <person name="Chengalvala S."/>
            <person name="Cox N.E."/>
            <person name="Delvadia B.P."/>
            <person name="Desai A.S."/>
            <person name="Devaney A.M."/>
            <person name="Doyle B.K."/>
            <person name="Edgerton A.O."/>
            <person name="Erlich M.C."/>
            <person name="Fitzpatrick K.C."/>
            <person name="Gajjar E.A."/>
            <person name="Ganguly A."/>
            <person name="Gill R.S."/>
            <person name="Goldman M.G."/>
            <person name="Good P.M."/>
            <person name="Gupta N."/>
            <person name="Haddad L.M."/>
            <person name="Han E.J."/>
            <person name="Jain S."/>
            <person name="Jiang A."/>
            <person name="Jurgielewicz A.D."/>
            <person name="Kainth D.K."/>
            <person name="Karam J.M."/>
            <person name="Kodavatiganti M."/>
            <person name="Kriete S.J."/>
            <person name="MacDonald C.E."/>
            <person name="Maret J.P."/>
            <person name="Mathew A.E."/>
            <person name="Nako S."/>
            <person name="Natrajan M."/>
            <person name="Nishu N.M."/>
            <person name="Parikh A."/>
            <person name="Patel N."/>
            <person name="Patel P.D."/>
            <person name="Patel S."/>
            <person name="Patra K."/>
            <person name="Pumpuckdee D."/>
            <person name="Rai K."/>
            <person name="Ramanathan A."/>
            <person name="Sarkar A."/>
            <person name="Schaffer B.L."/>
            <person name="Shah P."/>
            <person name="Tata R.K."/>
            <person name="Tawfik A.H."/>
            <person name="Thuremella B.T."/>
            <person name="Toma J."/>
            <person name="Tran T.L."/>
            <person name="Veera S."/>
            <person name="Vemulapalli V.K."/>
            <person name="Vidas T.V."/>
            <person name="Vieira K.S."/>
            <person name="Vijayakumar G."/>
            <person name="Walor T.A."/>
            <person name="White C.R."/>
            <person name="Wong B.M."/>
            <person name="Zhao Sl."/>
            <person name="McDonald M.T."/>
            <person name="Dalia R."/>
            <person name="Little J.L."/>
            <person name="Gurney S.M.R."/>
            <person name="Bollivar D.W."/>
            <person name="Garlena R.A."/>
            <person name="Russell D.A."/>
            <person name="Pope W.H."/>
            <person name="Jacobs-Sera D."/>
            <person name="Hendrix R.W."/>
            <person name="Hatfull G.F."/>
        </authorList>
    </citation>
    <scope>NUCLEOTIDE SEQUENCE [LARGE SCALE GENOMIC DNA]</scope>
</reference>